<accession>J3NB88</accession>
<dbReference type="Proteomes" id="UP000006038">
    <property type="component" value="Chromosome 12"/>
</dbReference>
<dbReference type="Gramene" id="OB12G12460.1">
    <property type="protein sequence ID" value="OB12G12460.1"/>
    <property type="gene ID" value="OB12G12460"/>
</dbReference>
<sequence>MSSQSFTTPATFMVSADVFPTSRNTARLSANAHSEFVPNTNTLGRTATAAAARSLGSSTKYHGTVRNTRQHGAM</sequence>
<evidence type="ECO:0000313" key="2">
    <source>
        <dbReference type="EnsemblPlants" id="OB12G12460.1"/>
    </source>
</evidence>
<organism evidence="2">
    <name type="scientific">Oryza brachyantha</name>
    <name type="common">malo sina</name>
    <dbReference type="NCBI Taxonomy" id="4533"/>
    <lineage>
        <taxon>Eukaryota</taxon>
        <taxon>Viridiplantae</taxon>
        <taxon>Streptophyta</taxon>
        <taxon>Embryophyta</taxon>
        <taxon>Tracheophyta</taxon>
        <taxon>Spermatophyta</taxon>
        <taxon>Magnoliopsida</taxon>
        <taxon>Liliopsida</taxon>
        <taxon>Poales</taxon>
        <taxon>Poaceae</taxon>
        <taxon>BOP clade</taxon>
        <taxon>Oryzoideae</taxon>
        <taxon>Oryzeae</taxon>
        <taxon>Oryzinae</taxon>
        <taxon>Oryza</taxon>
    </lineage>
</organism>
<dbReference type="HOGENOM" id="CLU_2691668_0_0_1"/>
<reference evidence="2" key="1">
    <citation type="journal article" date="2013" name="Nat. Commun.">
        <title>Whole-genome sequencing of Oryza brachyantha reveals mechanisms underlying Oryza genome evolution.</title>
        <authorList>
            <person name="Chen J."/>
            <person name="Huang Q."/>
            <person name="Gao D."/>
            <person name="Wang J."/>
            <person name="Lang Y."/>
            <person name="Liu T."/>
            <person name="Li B."/>
            <person name="Bai Z."/>
            <person name="Luis Goicoechea J."/>
            <person name="Liang C."/>
            <person name="Chen C."/>
            <person name="Zhang W."/>
            <person name="Sun S."/>
            <person name="Liao Y."/>
            <person name="Zhang X."/>
            <person name="Yang L."/>
            <person name="Song C."/>
            <person name="Wang M."/>
            <person name="Shi J."/>
            <person name="Liu G."/>
            <person name="Liu J."/>
            <person name="Zhou H."/>
            <person name="Zhou W."/>
            <person name="Yu Q."/>
            <person name="An N."/>
            <person name="Chen Y."/>
            <person name="Cai Q."/>
            <person name="Wang B."/>
            <person name="Liu B."/>
            <person name="Min J."/>
            <person name="Huang Y."/>
            <person name="Wu H."/>
            <person name="Li Z."/>
            <person name="Zhang Y."/>
            <person name="Yin Y."/>
            <person name="Song W."/>
            <person name="Jiang J."/>
            <person name="Jackson S.A."/>
            <person name="Wing R.A."/>
            <person name="Wang J."/>
            <person name="Chen M."/>
        </authorList>
    </citation>
    <scope>NUCLEOTIDE SEQUENCE [LARGE SCALE GENOMIC DNA]</scope>
    <source>
        <strain evidence="2">cv. IRGC 101232</strain>
    </source>
</reference>
<keyword evidence="3" id="KW-1185">Reference proteome</keyword>
<evidence type="ECO:0000256" key="1">
    <source>
        <dbReference type="SAM" id="MobiDB-lite"/>
    </source>
</evidence>
<dbReference type="EnsemblPlants" id="OB12G12460.1">
    <property type="protein sequence ID" value="OB12G12460.1"/>
    <property type="gene ID" value="OB12G12460"/>
</dbReference>
<evidence type="ECO:0000313" key="3">
    <source>
        <dbReference type="Proteomes" id="UP000006038"/>
    </source>
</evidence>
<reference evidence="2" key="2">
    <citation type="submission" date="2013-04" db="UniProtKB">
        <authorList>
            <consortium name="EnsemblPlants"/>
        </authorList>
    </citation>
    <scope>IDENTIFICATION</scope>
</reference>
<name>J3NB88_ORYBR</name>
<protein>
    <submittedName>
        <fullName evidence="2">Uncharacterized protein</fullName>
    </submittedName>
</protein>
<proteinExistence type="predicted"/>
<feature type="region of interest" description="Disordered" evidence="1">
    <location>
        <begin position="49"/>
        <end position="74"/>
    </location>
</feature>
<feature type="compositionally biased region" description="Low complexity" evidence="1">
    <location>
        <begin position="49"/>
        <end position="59"/>
    </location>
</feature>
<dbReference type="AlphaFoldDB" id="J3NB88"/>